<proteinExistence type="predicted"/>
<dbReference type="PROSITE" id="PS51186">
    <property type="entry name" value="GNAT"/>
    <property type="match status" value="1"/>
</dbReference>
<dbReference type="Pfam" id="PF13508">
    <property type="entry name" value="Acetyltransf_7"/>
    <property type="match status" value="1"/>
</dbReference>
<keyword evidence="2" id="KW-0808">Transferase</keyword>
<dbReference type="InterPro" id="IPR000182">
    <property type="entry name" value="GNAT_dom"/>
</dbReference>
<dbReference type="Proteomes" id="UP000316806">
    <property type="component" value="Chromosome"/>
</dbReference>
<dbReference type="InterPro" id="IPR016181">
    <property type="entry name" value="Acyl_CoA_acyltransferase"/>
</dbReference>
<dbReference type="Gene3D" id="3.40.630.30">
    <property type="match status" value="1"/>
</dbReference>
<accession>A0A516R8M8</accession>
<feature type="domain" description="N-acetyltransferase" evidence="1">
    <location>
        <begin position="4"/>
        <end position="151"/>
    </location>
</feature>
<dbReference type="RefSeq" id="WP_144003881.1">
    <property type="nucleotide sequence ID" value="NZ_CP040916.1"/>
</dbReference>
<gene>
    <name evidence="2" type="ORF">FH965_16720</name>
</gene>
<protein>
    <submittedName>
        <fullName evidence="2">GNAT family N-acetyltransferase</fullName>
    </submittedName>
</protein>
<dbReference type="EMBL" id="CP040916">
    <property type="protein sequence ID" value="QDQ12012.1"/>
    <property type="molecule type" value="Genomic_DNA"/>
</dbReference>
<dbReference type="AlphaFoldDB" id="A0A516R8M8"/>
<sequence length="151" mass="16669">MVSRMFRIETGVDKERLRLLRARLRTANTDASPVLRAMRGTAAEREVPLGVWALGDDDALVGGLSGHTWAGWLHVALLWVAPGARGAGLGGRLLARAETVALAERDCRNSRLETWDFQAPSFYERQGYEVVCAIPDYPEGVTEYTLTKRLG</sequence>
<evidence type="ECO:0000313" key="2">
    <source>
        <dbReference type="EMBL" id="QDQ12012.1"/>
    </source>
</evidence>
<dbReference type="GO" id="GO:0016747">
    <property type="term" value="F:acyltransferase activity, transferring groups other than amino-acyl groups"/>
    <property type="evidence" value="ECO:0007669"/>
    <property type="project" value="InterPro"/>
</dbReference>
<dbReference type="SUPFAM" id="SSF55729">
    <property type="entry name" value="Acyl-CoA N-acyltransferases (Nat)"/>
    <property type="match status" value="1"/>
</dbReference>
<organism evidence="2 3">
    <name type="scientific">Streptomyces spectabilis</name>
    <dbReference type="NCBI Taxonomy" id="68270"/>
    <lineage>
        <taxon>Bacteria</taxon>
        <taxon>Bacillati</taxon>
        <taxon>Actinomycetota</taxon>
        <taxon>Actinomycetes</taxon>
        <taxon>Kitasatosporales</taxon>
        <taxon>Streptomycetaceae</taxon>
        <taxon>Streptomyces</taxon>
    </lineage>
</organism>
<name>A0A516R8M8_STRST</name>
<evidence type="ECO:0000313" key="3">
    <source>
        <dbReference type="Proteomes" id="UP000316806"/>
    </source>
</evidence>
<reference evidence="2 3" key="1">
    <citation type="journal article" date="2019" name="J. Ind. Microbiol. Biotechnol.">
        <title>The complete genomic sequence of Streptomyces spectabilis NRRL-2792 and identification of secondary metabolite biosynthetic gene clusters.</title>
        <authorList>
            <person name="Sinha A."/>
            <person name="Phillips-Salemka S."/>
            <person name="Niraula T.A."/>
            <person name="Short K.A."/>
            <person name="Niraula N.P."/>
        </authorList>
    </citation>
    <scope>NUCLEOTIDE SEQUENCE [LARGE SCALE GENOMIC DNA]</scope>
    <source>
        <strain evidence="2 3">NRRL 2792</strain>
    </source>
</reference>
<evidence type="ECO:0000259" key="1">
    <source>
        <dbReference type="PROSITE" id="PS51186"/>
    </source>
</evidence>